<keyword evidence="4" id="KW-0297">G-protein coupled receptor</keyword>
<evidence type="ECO:0000256" key="5">
    <source>
        <dbReference type="ARBA" id="ARBA00023136"/>
    </source>
</evidence>
<feature type="transmembrane region" description="Helical" evidence="10">
    <location>
        <begin position="597"/>
        <end position="618"/>
    </location>
</feature>
<dbReference type="AlphaFoldDB" id="A0A7M5X7I2"/>
<dbReference type="GO" id="GO:0007214">
    <property type="term" value="P:gamma-aminobutyric acid signaling pathway"/>
    <property type="evidence" value="ECO:0007669"/>
    <property type="project" value="TreeGrafter"/>
</dbReference>
<dbReference type="SUPFAM" id="SSF53822">
    <property type="entry name" value="Periplasmic binding protein-like I"/>
    <property type="match status" value="1"/>
</dbReference>
<keyword evidence="7" id="KW-0325">Glycoprotein</keyword>
<dbReference type="Proteomes" id="UP000594262">
    <property type="component" value="Unplaced"/>
</dbReference>
<feature type="transmembrane region" description="Helical" evidence="10">
    <location>
        <begin position="723"/>
        <end position="749"/>
    </location>
</feature>
<keyword evidence="14" id="KW-1185">Reference proteome</keyword>
<evidence type="ECO:0000313" key="14">
    <source>
        <dbReference type="Proteomes" id="UP000594262"/>
    </source>
</evidence>
<dbReference type="Gene3D" id="3.40.50.2300">
    <property type="match status" value="2"/>
</dbReference>
<dbReference type="InterPro" id="IPR001828">
    <property type="entry name" value="ANF_lig-bd_rcpt"/>
</dbReference>
<proteinExistence type="predicted"/>
<reference evidence="13" key="1">
    <citation type="submission" date="2021-01" db="UniProtKB">
        <authorList>
            <consortium name="EnsemblMetazoa"/>
        </authorList>
    </citation>
    <scope>IDENTIFICATION</scope>
</reference>
<organism evidence="13 14">
    <name type="scientific">Clytia hemisphaerica</name>
    <dbReference type="NCBI Taxonomy" id="252671"/>
    <lineage>
        <taxon>Eukaryota</taxon>
        <taxon>Metazoa</taxon>
        <taxon>Cnidaria</taxon>
        <taxon>Hydrozoa</taxon>
        <taxon>Hydroidolina</taxon>
        <taxon>Leptothecata</taxon>
        <taxon>Obeliida</taxon>
        <taxon>Clytiidae</taxon>
        <taxon>Clytia</taxon>
    </lineage>
</organism>
<feature type="transmembrane region" description="Helical" evidence="10">
    <location>
        <begin position="482"/>
        <end position="505"/>
    </location>
</feature>
<feature type="transmembrane region" description="Helical" evidence="10">
    <location>
        <begin position="517"/>
        <end position="538"/>
    </location>
</feature>
<dbReference type="PANTHER" id="PTHR10519:SF79">
    <property type="entry name" value="RECEPTOR LIGAND BINDING REGION DOMAIN-CONTAINING PROTEIN"/>
    <property type="match status" value="1"/>
</dbReference>
<evidence type="ECO:0000256" key="8">
    <source>
        <dbReference type="ARBA" id="ARBA00023224"/>
    </source>
</evidence>
<keyword evidence="2 10" id="KW-0812">Transmembrane</keyword>
<keyword evidence="8" id="KW-0807">Transducer</keyword>
<evidence type="ECO:0000313" key="13">
    <source>
        <dbReference type="EnsemblMetazoa" id="CLYHEMP018644.4"/>
    </source>
</evidence>
<feature type="transmembrane region" description="Helical" evidence="10">
    <location>
        <begin position="544"/>
        <end position="572"/>
    </location>
</feature>
<dbReference type="PANTHER" id="PTHR10519">
    <property type="entry name" value="GABA-B RECEPTOR"/>
    <property type="match status" value="1"/>
</dbReference>
<feature type="region of interest" description="Disordered" evidence="9">
    <location>
        <begin position="759"/>
        <end position="824"/>
    </location>
</feature>
<dbReference type="InterPro" id="IPR002455">
    <property type="entry name" value="GPCR3_GABA-B"/>
</dbReference>
<evidence type="ECO:0000256" key="3">
    <source>
        <dbReference type="ARBA" id="ARBA00022989"/>
    </source>
</evidence>
<dbReference type="Pfam" id="PF01094">
    <property type="entry name" value="ANF_receptor"/>
    <property type="match status" value="1"/>
</dbReference>
<feature type="transmembrane region" description="Helical" evidence="10">
    <location>
        <begin position="656"/>
        <end position="674"/>
    </location>
</feature>
<dbReference type="RefSeq" id="XP_066930131.1">
    <property type="nucleotide sequence ID" value="XM_067074030.1"/>
</dbReference>
<dbReference type="InterPro" id="IPR017978">
    <property type="entry name" value="GPCR_3_C"/>
</dbReference>
<feature type="chain" id="PRO_5033596684" description="G-protein coupled receptors family 3 profile domain-containing protein" evidence="11">
    <location>
        <begin position="26"/>
        <end position="824"/>
    </location>
</feature>
<sequence length="824" mass="93387">MSNIHVACYIILLVTLTFSPPCCYGNNPAVAVDNRTILNIAFFTPESFRDIYCLHSAVELAVSYVNNNDSILPNHKIVISRYPLQVDVTRNLAGNLAHRFFQMMGDNKGTIQGMIGPAQSKTFLALQQFNTKYLIPNIGYAALTDQETSFSKDYDVRVNPKINSFLDATLHLFKRAGWKKCGILYTQGDDSNSRTNSKLVETLLIRLKKIHAKAIVVEKFKESEAFQESTFPKLKKNDVRVIVLISRVAGLRRTFCEAYKRNYYGKKIVYIVLGLIDSRWHSNSECPRSELFKASNGAITFHKVNVRPDGTPTVFGKTGVEVKQGIKEMREKLYGMATRYSCKDNLDTYGFDAITNMMLGYHHIIQNLYNGSRKFVIERYGDELMMKQAVHSFRYNHFEGITGRVSYTDDNERKGNYFQLATIAPRNEFSTKFDIKAYFNGDTLSFKDPNDGLASIFIGEKIPIDGLREKKVAISLNVSLKYTIWTLTCLLILFSVMFLFINVIHRNRSLIKMSSPNINNIILLGSILCYTTVIMNGIDSSTVLYYQIGHYCNTVIVVFAAGFTLLFGGLFIKTWRVYRIFTAVETLKTVAIKDPQLYLMVFLMLLIDGIICTAWLLVSPYQMTSLEVSRRVISNSTEYVEVYNSCVAIHDTKFEVAMFLYKGLVMLFGLFMAWETRNVNIAALNDSKQIGMSIYGVVVMGILGTICMYALEGHKFVNVRYAIVTLAIVVSTFSTVLFVFLPKVVLLYGTEDRLREKERIRTHSKESSIHNSSNLHTNSYQSNLSSSSSDRHDNNSSVVDAMEENSSPGQPEMTGNLNVIYEHD</sequence>
<dbReference type="EnsemblMetazoa" id="CLYHEMT018644.4">
    <property type="protein sequence ID" value="CLYHEMP018644.4"/>
    <property type="gene ID" value="CLYHEMG018644"/>
</dbReference>
<evidence type="ECO:0000256" key="9">
    <source>
        <dbReference type="SAM" id="MobiDB-lite"/>
    </source>
</evidence>
<feature type="compositionally biased region" description="Basic and acidic residues" evidence="9">
    <location>
        <begin position="759"/>
        <end position="768"/>
    </location>
</feature>
<keyword evidence="6" id="KW-0675">Receptor</keyword>
<protein>
    <recommendedName>
        <fullName evidence="12">G-protein coupled receptors family 3 profile domain-containing protein</fullName>
    </recommendedName>
</protein>
<name>A0A7M5X7I2_9CNID</name>
<keyword evidence="11" id="KW-0732">Signal</keyword>
<evidence type="ECO:0000256" key="1">
    <source>
        <dbReference type="ARBA" id="ARBA00004141"/>
    </source>
</evidence>
<evidence type="ECO:0000259" key="12">
    <source>
        <dbReference type="PROSITE" id="PS50259"/>
    </source>
</evidence>
<dbReference type="EnsemblMetazoa" id="CLYHEMT018644.3">
    <property type="protein sequence ID" value="CLYHEMP018644.3"/>
    <property type="gene ID" value="CLYHEMG018644"/>
</dbReference>
<dbReference type="GeneID" id="136817704"/>
<evidence type="ECO:0000256" key="6">
    <source>
        <dbReference type="ARBA" id="ARBA00023170"/>
    </source>
</evidence>
<dbReference type="PRINTS" id="PR01176">
    <property type="entry name" value="GABABRECEPTR"/>
</dbReference>
<keyword evidence="3 10" id="KW-1133">Transmembrane helix</keyword>
<feature type="signal peptide" evidence="11">
    <location>
        <begin position="1"/>
        <end position="25"/>
    </location>
</feature>
<evidence type="ECO:0000256" key="11">
    <source>
        <dbReference type="SAM" id="SignalP"/>
    </source>
</evidence>
<keyword evidence="5 10" id="KW-0472">Membrane</keyword>
<dbReference type="CDD" id="cd15047">
    <property type="entry name" value="7tmC_GABA-B-like"/>
    <property type="match status" value="1"/>
</dbReference>
<evidence type="ECO:0000256" key="4">
    <source>
        <dbReference type="ARBA" id="ARBA00023040"/>
    </source>
</evidence>
<dbReference type="OrthoDB" id="17569at2759"/>
<evidence type="ECO:0000256" key="2">
    <source>
        <dbReference type="ARBA" id="ARBA00022692"/>
    </source>
</evidence>
<feature type="compositionally biased region" description="Polar residues" evidence="9">
    <location>
        <begin position="804"/>
        <end position="817"/>
    </location>
</feature>
<dbReference type="Pfam" id="PF00003">
    <property type="entry name" value="7tm_3"/>
    <property type="match status" value="1"/>
</dbReference>
<dbReference type="InterPro" id="IPR028082">
    <property type="entry name" value="Peripla_BP_I"/>
</dbReference>
<feature type="compositionally biased region" description="Low complexity" evidence="9">
    <location>
        <begin position="778"/>
        <end position="788"/>
    </location>
</feature>
<dbReference type="PROSITE" id="PS50259">
    <property type="entry name" value="G_PROTEIN_RECEP_F3_4"/>
    <property type="match status" value="1"/>
</dbReference>
<evidence type="ECO:0000256" key="10">
    <source>
        <dbReference type="SAM" id="Phobius"/>
    </source>
</evidence>
<feature type="domain" description="G-protein coupled receptors family 3 profile" evidence="12">
    <location>
        <begin position="480"/>
        <end position="763"/>
    </location>
</feature>
<evidence type="ECO:0000256" key="7">
    <source>
        <dbReference type="ARBA" id="ARBA00023180"/>
    </source>
</evidence>
<dbReference type="GO" id="GO:0004965">
    <property type="term" value="F:G protein-coupled GABA receptor activity"/>
    <property type="evidence" value="ECO:0007669"/>
    <property type="project" value="InterPro"/>
</dbReference>
<accession>A0A7M5X7I2</accession>
<comment type="subcellular location">
    <subcellularLocation>
        <location evidence="1">Membrane</location>
        <topology evidence="1">Multi-pass membrane protein</topology>
    </subcellularLocation>
</comment>
<dbReference type="GO" id="GO:0038039">
    <property type="term" value="C:G protein-coupled receptor heterodimeric complex"/>
    <property type="evidence" value="ECO:0007669"/>
    <property type="project" value="TreeGrafter"/>
</dbReference>
<feature type="transmembrane region" description="Helical" evidence="10">
    <location>
        <begin position="694"/>
        <end position="711"/>
    </location>
</feature>